<proteinExistence type="predicted"/>
<geneLocation type="plasmid" evidence="1 2">
    <name>unnamed4</name>
</geneLocation>
<keyword evidence="1" id="KW-0378">Hydrolase</keyword>
<dbReference type="Gene3D" id="3.30.1330.40">
    <property type="entry name" value="RutC-like"/>
    <property type="match status" value="1"/>
</dbReference>
<dbReference type="AlphaFoldDB" id="A0AA50HHV9"/>
<keyword evidence="1" id="KW-0614">Plasmid</keyword>
<accession>A0AA50HHV9</accession>
<protein>
    <submittedName>
        <fullName evidence="1">Rid family hydrolase</fullName>
    </submittedName>
</protein>
<dbReference type="PANTHER" id="PTHR43857:SF1">
    <property type="entry name" value="YJGH FAMILY PROTEIN"/>
    <property type="match status" value="1"/>
</dbReference>
<dbReference type="InterPro" id="IPR035959">
    <property type="entry name" value="RutC-like_sf"/>
</dbReference>
<dbReference type="Pfam" id="PF01042">
    <property type="entry name" value="Ribonuc_L-PSP"/>
    <property type="match status" value="1"/>
</dbReference>
<dbReference type="Proteomes" id="UP001234585">
    <property type="component" value="Plasmid unnamed4"/>
</dbReference>
<evidence type="ECO:0000313" key="2">
    <source>
        <dbReference type="Proteomes" id="UP001234585"/>
    </source>
</evidence>
<organism evidence="1 2">
    <name type="scientific">Shinella sumterensis</name>
    <dbReference type="NCBI Taxonomy" id="1967501"/>
    <lineage>
        <taxon>Bacteria</taxon>
        <taxon>Pseudomonadati</taxon>
        <taxon>Pseudomonadota</taxon>
        <taxon>Alphaproteobacteria</taxon>
        <taxon>Hyphomicrobiales</taxon>
        <taxon>Rhizobiaceae</taxon>
        <taxon>Shinella</taxon>
    </lineage>
</organism>
<dbReference type="SUPFAM" id="SSF55298">
    <property type="entry name" value="YjgF-like"/>
    <property type="match status" value="1"/>
</dbReference>
<keyword evidence="2" id="KW-1185">Reference proteome</keyword>
<name>A0AA50HHV9_9HYPH</name>
<evidence type="ECO:0000313" key="1">
    <source>
        <dbReference type="EMBL" id="WLS01043.1"/>
    </source>
</evidence>
<dbReference type="EMBL" id="CP132306">
    <property type="protein sequence ID" value="WLS01043.1"/>
    <property type="molecule type" value="Genomic_DNA"/>
</dbReference>
<gene>
    <name evidence="1" type="ORF">Q9313_26315</name>
</gene>
<dbReference type="RefSeq" id="WP_306041264.1">
    <property type="nucleotide sequence ID" value="NZ_CP132306.1"/>
</dbReference>
<dbReference type="InterPro" id="IPR006175">
    <property type="entry name" value="YjgF/YER057c/UK114"/>
</dbReference>
<dbReference type="PANTHER" id="PTHR43857">
    <property type="entry name" value="BLR7761 PROTEIN"/>
    <property type="match status" value="1"/>
</dbReference>
<reference evidence="1 2" key="1">
    <citation type="submission" date="2023-08" db="EMBL/GenBank/DDBJ databases">
        <title>Pathogen: clinical or host-associated sample.</title>
        <authorList>
            <person name="Hergert J."/>
            <person name="Casey R."/>
            <person name="Wagner J."/>
            <person name="Young E.L."/>
            <person name="Oakeson K.F."/>
        </authorList>
    </citation>
    <scope>NUCLEOTIDE SEQUENCE [LARGE SCALE GENOMIC DNA]</scope>
    <source>
        <strain evidence="1 2">1760953</strain>
        <plasmid evidence="1 2">unnamed4</plasmid>
    </source>
</reference>
<dbReference type="GO" id="GO:0016787">
    <property type="term" value="F:hydrolase activity"/>
    <property type="evidence" value="ECO:0007669"/>
    <property type="project" value="UniProtKB-KW"/>
</dbReference>
<sequence length="137" mass="15017">MGRRRADVKSAWGKTIGYSRAIRTDDTIYISGTTATEPTLKTAEEQAASIFATIGTTLQELGGDTRHVVETKIYLKNIDDWKAVGRVHGDVFRDVRPATTILQVDAFVSGEALVEISAIAKLPTRVEAFNSRHGRGR</sequence>